<reference evidence="4" key="1">
    <citation type="submission" date="2017-05" db="EMBL/GenBank/DDBJ databases">
        <title>Improved OligoMM genomes.</title>
        <authorList>
            <person name="Garzetti D."/>
        </authorList>
    </citation>
    <scope>NUCLEOTIDE SEQUENCE [LARGE SCALE GENOMIC DNA]</scope>
    <source>
        <strain evidence="4">YL45</strain>
    </source>
</reference>
<evidence type="ECO:0000256" key="1">
    <source>
        <dbReference type="SAM" id="Phobius"/>
    </source>
</evidence>
<organism evidence="3 4">
    <name type="scientific">Turicimonas muris</name>
    <dbReference type="NCBI Taxonomy" id="1796652"/>
    <lineage>
        <taxon>Bacteria</taxon>
        <taxon>Pseudomonadati</taxon>
        <taxon>Pseudomonadota</taxon>
        <taxon>Betaproteobacteria</taxon>
        <taxon>Burkholderiales</taxon>
        <taxon>Sutterellaceae</taxon>
        <taxon>Turicimonas</taxon>
    </lineage>
</organism>
<dbReference type="Proteomes" id="UP000214610">
    <property type="component" value="Unassembled WGS sequence"/>
</dbReference>
<keyword evidence="1" id="KW-0472">Membrane</keyword>
<name>A0A227KPF8_9BURK</name>
<dbReference type="Pfam" id="PF02470">
    <property type="entry name" value="MlaD"/>
    <property type="match status" value="1"/>
</dbReference>
<keyword evidence="4" id="KW-1185">Reference proteome</keyword>
<protein>
    <submittedName>
        <fullName evidence="3">ABC transporter substrate-binding protein</fullName>
    </submittedName>
</protein>
<keyword evidence="1" id="KW-0812">Transmembrane</keyword>
<dbReference type="AlphaFoldDB" id="A0A227KPF8"/>
<evidence type="ECO:0000313" key="4">
    <source>
        <dbReference type="Proteomes" id="UP000214610"/>
    </source>
</evidence>
<comment type="caution">
    <text evidence="3">The sequence shown here is derived from an EMBL/GenBank/DDBJ whole genome shotgun (WGS) entry which is preliminary data.</text>
</comment>
<dbReference type="InterPro" id="IPR003399">
    <property type="entry name" value="Mce/MlaD"/>
</dbReference>
<sequence length="333" mass="36626">MNNNTKLFRLGLFVIAAILLIIAAVVILVGPSLTKPKTIAETYFKYSISGLEVGSPVKFRGIQVGEVKEILLSTEAYPKSAQDVISNLNSVAVVRMQLNLPADSVNQELNTYIKEGLRTQTQLAGITGSLYISLEFLDPEKYPADSIPFTWHPEYSYIPSAPSLSNEVIENVKNFLAGLDEMDIEKYVSNTLPAINSLIVNLNRIAESINATTVQDIGTNLNTLLTNTDTKISEIDIQSLNELIGQLDVAAKNFGDMAQKTNTRKLVDSLTQLSQRLNGLVGNNQYEVQKIIANINRITQNLQSLSRELVNDPSALFVPPKSSTEKVLRTGEK</sequence>
<gene>
    <name evidence="3" type="ORF">ADH67_03880</name>
</gene>
<dbReference type="EMBL" id="NHMP01000002">
    <property type="protein sequence ID" value="OXE50152.1"/>
    <property type="molecule type" value="Genomic_DNA"/>
</dbReference>
<dbReference type="PANTHER" id="PTHR36698">
    <property type="entry name" value="BLL5892 PROTEIN"/>
    <property type="match status" value="1"/>
</dbReference>
<keyword evidence="1" id="KW-1133">Transmembrane helix</keyword>
<feature type="domain" description="Mce/MlaD" evidence="2">
    <location>
        <begin position="48"/>
        <end position="135"/>
    </location>
</feature>
<dbReference type="PANTHER" id="PTHR36698:SF2">
    <property type="entry name" value="MCE_MLAD DOMAIN-CONTAINING PROTEIN"/>
    <property type="match status" value="1"/>
</dbReference>
<evidence type="ECO:0000313" key="3">
    <source>
        <dbReference type="EMBL" id="OXE50152.1"/>
    </source>
</evidence>
<dbReference type="RefSeq" id="WP_066594708.1">
    <property type="nucleotide sequence ID" value="NZ_CAJTBZ010000014.1"/>
</dbReference>
<proteinExistence type="predicted"/>
<dbReference type="GeneID" id="78362443"/>
<evidence type="ECO:0000259" key="2">
    <source>
        <dbReference type="Pfam" id="PF02470"/>
    </source>
</evidence>
<accession>A0A227KPF8</accession>
<feature type="transmembrane region" description="Helical" evidence="1">
    <location>
        <begin position="7"/>
        <end position="29"/>
    </location>
</feature>